<evidence type="ECO:0000313" key="3">
    <source>
        <dbReference type="EMBL" id="PQP24522.1"/>
    </source>
</evidence>
<evidence type="ECO:0000313" key="4">
    <source>
        <dbReference type="Proteomes" id="UP000239290"/>
    </source>
</evidence>
<gene>
    <name evidence="3" type="ORF">C5613_13485</name>
</gene>
<accession>A0A2S8JD55</accession>
<reference evidence="4" key="1">
    <citation type="submission" date="2018-02" db="EMBL/GenBank/DDBJ databases">
        <title>Draft genome sequencing of Rhodococcus opacus KU647198.</title>
        <authorList>
            <person name="Zheng B.-X."/>
        </authorList>
    </citation>
    <scope>NUCLEOTIDE SEQUENCE [LARGE SCALE GENOMIC DNA]</scope>
    <source>
        <strain evidence="4">04-OD7</strain>
    </source>
</reference>
<dbReference type="InterPro" id="IPR002539">
    <property type="entry name" value="MaoC-like_dom"/>
</dbReference>
<evidence type="ECO:0000256" key="1">
    <source>
        <dbReference type="ARBA" id="ARBA00005254"/>
    </source>
</evidence>
<organism evidence="3 4">
    <name type="scientific">Rhodococcus opacus</name>
    <name type="common">Nocardia opaca</name>
    <dbReference type="NCBI Taxonomy" id="37919"/>
    <lineage>
        <taxon>Bacteria</taxon>
        <taxon>Bacillati</taxon>
        <taxon>Actinomycetota</taxon>
        <taxon>Actinomycetes</taxon>
        <taxon>Mycobacteriales</taxon>
        <taxon>Nocardiaceae</taxon>
        <taxon>Rhodococcus</taxon>
    </lineage>
</organism>
<dbReference type="Pfam" id="PF01575">
    <property type="entry name" value="MaoC_dehydratas"/>
    <property type="match status" value="1"/>
</dbReference>
<dbReference type="PANTHER" id="PTHR42993:SF1">
    <property type="entry name" value="MAOC-LIKE DEHYDRATASE DOMAIN-CONTAINING PROTEIN"/>
    <property type="match status" value="1"/>
</dbReference>
<name>A0A2S8JD55_RHOOP</name>
<comment type="similarity">
    <text evidence="1">Belongs to the enoyl-CoA hydratase/isomerase family.</text>
</comment>
<proteinExistence type="inferred from homology"/>
<dbReference type="EMBL" id="PUIO01000013">
    <property type="protein sequence ID" value="PQP24522.1"/>
    <property type="molecule type" value="Genomic_DNA"/>
</dbReference>
<dbReference type="PANTHER" id="PTHR42993">
    <property type="entry name" value="MAOC-LIKE DEHYDRATASE DOMAIN-CONTAINING PROTEIN"/>
    <property type="match status" value="1"/>
</dbReference>
<evidence type="ECO:0000259" key="2">
    <source>
        <dbReference type="Pfam" id="PF01575"/>
    </source>
</evidence>
<dbReference type="AlphaFoldDB" id="A0A2S8JD55"/>
<sequence>MHLTQPTDLLGLVGQTIGTTGTLKIAQDQVNLFADATGDHQWIHTDPEHAARGPFGCTVAHGYLTLSLAPSILAEVLTVDGVNAALNYGLNKVRFPAPVPVGSALRVTASVVSAEQKPAGIEAVFRLTYEIDGGTRPVCVADIVVLYT</sequence>
<feature type="domain" description="MaoC-like" evidence="2">
    <location>
        <begin position="13"/>
        <end position="117"/>
    </location>
</feature>
<comment type="caution">
    <text evidence="3">The sequence shown here is derived from an EMBL/GenBank/DDBJ whole genome shotgun (WGS) entry which is preliminary data.</text>
</comment>
<dbReference type="InterPro" id="IPR029069">
    <property type="entry name" value="HotDog_dom_sf"/>
</dbReference>
<dbReference type="Proteomes" id="UP000239290">
    <property type="component" value="Unassembled WGS sequence"/>
</dbReference>
<dbReference type="SUPFAM" id="SSF54637">
    <property type="entry name" value="Thioesterase/thiol ester dehydrase-isomerase"/>
    <property type="match status" value="1"/>
</dbReference>
<dbReference type="CDD" id="cd03450">
    <property type="entry name" value="NodN"/>
    <property type="match status" value="1"/>
</dbReference>
<dbReference type="Gene3D" id="3.10.129.10">
    <property type="entry name" value="Hotdog Thioesterase"/>
    <property type="match status" value="1"/>
</dbReference>
<dbReference type="InterPro" id="IPR039375">
    <property type="entry name" value="NodN-like"/>
</dbReference>
<protein>
    <submittedName>
        <fullName evidence="3">Dehydratase</fullName>
    </submittedName>
</protein>